<protein>
    <submittedName>
        <fullName evidence="2">Uncharacterized protein</fullName>
    </submittedName>
</protein>
<gene>
    <name evidence="2" type="ORF">NESM_000592200</name>
</gene>
<sequence length="643" mass="66699">MELAFHSLFLPLAAEEQAVFADVFPLLLTSTAAVQDAAAAAAGERVSRPPASTTSSGFSPVESGQRPHYPREPAAAGDTSPPRDGAPTRSLVFAIGSARADALAVVLRRGHVVVYGLDRLSSPPYERYRICPLPTTQQLVAAREKVRRRRHTDSAGASAAERVADADHRQQSSSSSSSGGGDGVEVCCAALLPLHISFCCRVPIAASSSGAAANVDDDAAVFLRGVVGSSDGRVGLFSDTAYTLSFAAHETPVAQVDAVLLPPCTLEAEGPPTSAAAQRHERLARATQRLGLVTSGSDGVVLLWRRLRDVMCPVVVVRPSTFSRHVAYTVHHPSALSAMLSAGAPLSRRGAAIDAELACPPSSLLHATTSGGRALRLRQLASLAPNPTHAPSSPTAAAAAAAAAAAVHRESIEAAAPTSMSVAMPGSWPATATALATHHGVTLVALGASLFALVQLSARSATRVWKAGDTITQIVLRDTVALAVCARSGTVHVLITHPGTGQVLGHRVYYSYKNRAIRHVSLHEASLLMTIVDVCGSTELVQLPADVLLRGDLCPLGVEYRGGCAAEQQLLASMAALCAKVRMEDVKGGGGGGETRGVAVVDGASSMYAANAALDHLNEELLLARYAVPEDCNEFMAAGTHIF</sequence>
<dbReference type="EMBL" id="JAECZO010000079">
    <property type="protein sequence ID" value="KAK7196542.1"/>
    <property type="molecule type" value="Genomic_DNA"/>
</dbReference>
<name>A0AAW0ETF8_9TRYP</name>
<evidence type="ECO:0000256" key="1">
    <source>
        <dbReference type="SAM" id="MobiDB-lite"/>
    </source>
</evidence>
<feature type="region of interest" description="Disordered" evidence="1">
    <location>
        <begin position="43"/>
        <end position="88"/>
    </location>
</feature>
<dbReference type="Proteomes" id="UP001430356">
    <property type="component" value="Unassembled WGS sequence"/>
</dbReference>
<dbReference type="AlphaFoldDB" id="A0AAW0ETF8"/>
<reference evidence="2 3" key="1">
    <citation type="journal article" date="2021" name="MBio">
        <title>A New Model Trypanosomatid, Novymonas esmeraldas: Genomic Perception of Its 'Candidatus Pandoraea novymonadis' Endosymbiont.</title>
        <authorList>
            <person name="Zakharova A."/>
            <person name="Saura A."/>
            <person name="Butenko A."/>
            <person name="Podesvova L."/>
            <person name="Warmusova S."/>
            <person name="Kostygov A.Y."/>
            <person name="Nenarokova A."/>
            <person name="Lukes J."/>
            <person name="Opperdoes F.R."/>
            <person name="Yurchenko V."/>
        </authorList>
    </citation>
    <scope>NUCLEOTIDE SEQUENCE [LARGE SCALE GENOMIC DNA]</scope>
    <source>
        <strain evidence="2 3">E262AT.01</strain>
    </source>
</reference>
<evidence type="ECO:0000313" key="3">
    <source>
        <dbReference type="Proteomes" id="UP001430356"/>
    </source>
</evidence>
<accession>A0AAW0ETF8</accession>
<keyword evidence="3" id="KW-1185">Reference proteome</keyword>
<evidence type="ECO:0000313" key="2">
    <source>
        <dbReference type="EMBL" id="KAK7196542.1"/>
    </source>
</evidence>
<organism evidence="2 3">
    <name type="scientific">Novymonas esmeraldas</name>
    <dbReference type="NCBI Taxonomy" id="1808958"/>
    <lineage>
        <taxon>Eukaryota</taxon>
        <taxon>Discoba</taxon>
        <taxon>Euglenozoa</taxon>
        <taxon>Kinetoplastea</taxon>
        <taxon>Metakinetoplastina</taxon>
        <taxon>Trypanosomatida</taxon>
        <taxon>Trypanosomatidae</taxon>
        <taxon>Novymonas</taxon>
    </lineage>
</organism>
<feature type="region of interest" description="Disordered" evidence="1">
    <location>
        <begin position="142"/>
        <end position="182"/>
    </location>
</feature>
<proteinExistence type="predicted"/>
<comment type="caution">
    <text evidence="2">The sequence shown here is derived from an EMBL/GenBank/DDBJ whole genome shotgun (WGS) entry which is preliminary data.</text>
</comment>